<evidence type="ECO:0000313" key="4">
    <source>
        <dbReference type="Proteomes" id="UP000735302"/>
    </source>
</evidence>
<accession>A0AAV3YHF7</accession>
<dbReference type="AlphaFoldDB" id="A0AAV3YHF7"/>
<dbReference type="Proteomes" id="UP000735302">
    <property type="component" value="Unassembled WGS sequence"/>
</dbReference>
<name>A0AAV3YHF7_9GAST</name>
<keyword evidence="1" id="KW-0175">Coiled coil</keyword>
<organism evidence="3 4">
    <name type="scientific">Plakobranchus ocellatus</name>
    <dbReference type="NCBI Taxonomy" id="259542"/>
    <lineage>
        <taxon>Eukaryota</taxon>
        <taxon>Metazoa</taxon>
        <taxon>Spiralia</taxon>
        <taxon>Lophotrochozoa</taxon>
        <taxon>Mollusca</taxon>
        <taxon>Gastropoda</taxon>
        <taxon>Heterobranchia</taxon>
        <taxon>Euthyneura</taxon>
        <taxon>Panpulmonata</taxon>
        <taxon>Sacoglossa</taxon>
        <taxon>Placobranchoidea</taxon>
        <taxon>Plakobranchidae</taxon>
        <taxon>Plakobranchus</taxon>
    </lineage>
</organism>
<feature type="coiled-coil region" evidence="1">
    <location>
        <begin position="159"/>
        <end position="186"/>
    </location>
</feature>
<evidence type="ECO:0000256" key="2">
    <source>
        <dbReference type="SAM" id="MobiDB-lite"/>
    </source>
</evidence>
<keyword evidence="4" id="KW-1185">Reference proteome</keyword>
<protein>
    <submittedName>
        <fullName evidence="3">Uncharacterized protein</fullName>
    </submittedName>
</protein>
<reference evidence="3 4" key="1">
    <citation type="journal article" date="2021" name="Elife">
        <title>Chloroplast acquisition without the gene transfer in kleptoplastic sea slugs, Plakobranchus ocellatus.</title>
        <authorList>
            <person name="Maeda T."/>
            <person name="Takahashi S."/>
            <person name="Yoshida T."/>
            <person name="Shimamura S."/>
            <person name="Takaki Y."/>
            <person name="Nagai Y."/>
            <person name="Toyoda A."/>
            <person name="Suzuki Y."/>
            <person name="Arimoto A."/>
            <person name="Ishii H."/>
            <person name="Satoh N."/>
            <person name="Nishiyama T."/>
            <person name="Hasebe M."/>
            <person name="Maruyama T."/>
            <person name="Minagawa J."/>
            <person name="Obokata J."/>
            <person name="Shigenobu S."/>
        </authorList>
    </citation>
    <scope>NUCLEOTIDE SEQUENCE [LARGE SCALE GENOMIC DNA]</scope>
</reference>
<gene>
    <name evidence="3" type="ORF">PoB_000866000</name>
</gene>
<evidence type="ECO:0000313" key="3">
    <source>
        <dbReference type="EMBL" id="GFN82154.1"/>
    </source>
</evidence>
<proteinExistence type="predicted"/>
<comment type="caution">
    <text evidence="3">The sequence shown here is derived from an EMBL/GenBank/DDBJ whole genome shotgun (WGS) entry which is preliminary data.</text>
</comment>
<sequence>MANNKHLIGCVTNSHKSPELPTQAQDNSALKQIVDQGIWVDGPSVPDTFYNGWYPLRRCSFQGHTPAPRLGMSTTKITEFRDYRVVCNICDKDKAHLGNNEGFHDGTKRLYEVKRKMDGVGVGNNHWRYHDPHIWIDQPTLPQSANVHTNNWFKAGIDLDILNQNLLKAERKLERYKKMKSFKERNNTGAAKVAEEMLKEQQKKCSFNNPITYAIPPLPPPPKGKSQNESKKTALKIEPPQEIISAPYMLFD</sequence>
<dbReference type="EMBL" id="BLXT01000976">
    <property type="protein sequence ID" value="GFN82154.1"/>
    <property type="molecule type" value="Genomic_DNA"/>
</dbReference>
<evidence type="ECO:0000256" key="1">
    <source>
        <dbReference type="SAM" id="Coils"/>
    </source>
</evidence>
<feature type="region of interest" description="Disordered" evidence="2">
    <location>
        <begin position="213"/>
        <end position="238"/>
    </location>
</feature>